<comment type="caution">
    <text evidence="1">The sequence shown here is derived from an EMBL/GenBank/DDBJ whole genome shotgun (WGS) entry which is preliminary data.</text>
</comment>
<gene>
    <name evidence="1" type="ORF">GCM10007362_27220</name>
</gene>
<evidence type="ECO:0000313" key="1">
    <source>
        <dbReference type="EMBL" id="GGH79830.1"/>
    </source>
</evidence>
<organism evidence="1 2">
    <name type="scientific">Saccharibacillus endophyticus</name>
    <dbReference type="NCBI Taxonomy" id="2060666"/>
    <lineage>
        <taxon>Bacteria</taxon>
        <taxon>Bacillati</taxon>
        <taxon>Bacillota</taxon>
        <taxon>Bacilli</taxon>
        <taxon>Bacillales</taxon>
        <taxon>Paenibacillaceae</taxon>
        <taxon>Saccharibacillus</taxon>
    </lineage>
</organism>
<keyword evidence="2" id="KW-1185">Reference proteome</keyword>
<reference evidence="2" key="1">
    <citation type="journal article" date="2019" name="Int. J. Syst. Evol. Microbiol.">
        <title>The Global Catalogue of Microorganisms (GCM) 10K type strain sequencing project: providing services to taxonomists for standard genome sequencing and annotation.</title>
        <authorList>
            <consortium name="The Broad Institute Genomics Platform"/>
            <consortium name="The Broad Institute Genome Sequencing Center for Infectious Disease"/>
            <person name="Wu L."/>
            <person name="Ma J."/>
        </authorList>
    </citation>
    <scope>NUCLEOTIDE SEQUENCE [LARGE SCALE GENOMIC DNA]</scope>
    <source>
        <strain evidence="2">CCM 8702</strain>
    </source>
</reference>
<accession>A0ABQ1ZXC6</accession>
<sequence>MQMERLVFGIKENRQGKILRFGLVSNRLQAGDEKREAVFGPDLTGTKARSYVTNESAEIAASRVFIQMRQRTFIRDSCYYASLVPATPYFHYRETAGRIHMSGCLIRMS</sequence>
<evidence type="ECO:0000313" key="2">
    <source>
        <dbReference type="Proteomes" id="UP000605427"/>
    </source>
</evidence>
<name>A0ABQ1ZXC6_9BACL</name>
<dbReference type="Proteomes" id="UP000605427">
    <property type="component" value="Unassembled WGS sequence"/>
</dbReference>
<protein>
    <submittedName>
        <fullName evidence="1">Uncharacterized protein</fullName>
    </submittedName>
</protein>
<dbReference type="EMBL" id="BMDD01000003">
    <property type="protein sequence ID" value="GGH79830.1"/>
    <property type="molecule type" value="Genomic_DNA"/>
</dbReference>
<proteinExistence type="predicted"/>